<dbReference type="OrthoDB" id="4482539at2759"/>
<evidence type="ECO:0000313" key="4">
    <source>
        <dbReference type="EMBL" id="PWY87087.1"/>
    </source>
</evidence>
<evidence type="ECO:0000256" key="2">
    <source>
        <dbReference type="ARBA" id="ARBA00035112"/>
    </source>
</evidence>
<comment type="caution">
    <text evidence="4">The sequence shown here is derived from an EMBL/GenBank/DDBJ whole genome shotgun (WGS) entry which is preliminary data.</text>
</comment>
<keyword evidence="3" id="KW-1133">Transmembrane helix</keyword>
<feature type="transmembrane region" description="Helical" evidence="3">
    <location>
        <begin position="45"/>
        <end position="67"/>
    </location>
</feature>
<accession>A0A317WPQ0</accession>
<dbReference type="Proteomes" id="UP000246702">
    <property type="component" value="Unassembled WGS sequence"/>
</dbReference>
<keyword evidence="3" id="KW-0472">Membrane</keyword>
<reference evidence="4 5" key="1">
    <citation type="submission" date="2016-12" db="EMBL/GenBank/DDBJ databases">
        <title>The genomes of Aspergillus section Nigri reveals drivers in fungal speciation.</title>
        <authorList>
            <consortium name="DOE Joint Genome Institute"/>
            <person name="Vesth T.C."/>
            <person name="Nybo J."/>
            <person name="Theobald S."/>
            <person name="Brandl J."/>
            <person name="Frisvad J.C."/>
            <person name="Nielsen K.F."/>
            <person name="Lyhne E.K."/>
            <person name="Kogle M.E."/>
            <person name="Kuo A."/>
            <person name="Riley R."/>
            <person name="Clum A."/>
            <person name="Nolan M."/>
            <person name="Lipzen A."/>
            <person name="Salamov A."/>
            <person name="Henrissat B."/>
            <person name="Wiebenga A."/>
            <person name="De Vries R.P."/>
            <person name="Grigoriev I.V."/>
            <person name="Mortensen U.H."/>
            <person name="Andersen M.R."/>
            <person name="Baker S.E."/>
        </authorList>
    </citation>
    <scope>NUCLEOTIDE SEQUENCE [LARGE SCALE GENOMIC DNA]</scope>
    <source>
        <strain evidence="4 5">CBS 115572</strain>
    </source>
</reference>
<evidence type="ECO:0008006" key="6">
    <source>
        <dbReference type="Google" id="ProtNLM"/>
    </source>
</evidence>
<proteinExistence type="inferred from homology"/>
<dbReference type="PANTHER" id="PTHR33365">
    <property type="entry name" value="YALI0B05434P"/>
    <property type="match status" value="1"/>
</dbReference>
<evidence type="ECO:0000313" key="5">
    <source>
        <dbReference type="Proteomes" id="UP000246702"/>
    </source>
</evidence>
<gene>
    <name evidence="4" type="ORF">BO94DRAFT_624300</name>
</gene>
<dbReference type="STRING" id="1450535.A0A317WPQ0"/>
<evidence type="ECO:0000256" key="1">
    <source>
        <dbReference type="ARBA" id="ARBA00004685"/>
    </source>
</evidence>
<evidence type="ECO:0000256" key="3">
    <source>
        <dbReference type="SAM" id="Phobius"/>
    </source>
</evidence>
<sequence length="221" mass="24660">MKHWIKDLVSQPQSSQLLTTTTTDDSFAITSNNQTYTPRKRTGTCFLLILAAMVVWLSGIVMGILLAQTNALRPNQAETAPTSTIPQMIITTHTTQKVQHNPAFEAPPPTGGGAEPYLIRRAYYAPHNPHSNPSSEEKASFDTGVDRPPHVGHCFDYLRQSLICTADSRLEPATQKANGNPTWGFERVCWDFEEVKNWAGKWKAYDISGSFVPFSVEDHHF</sequence>
<protein>
    <recommendedName>
        <fullName evidence="6">Tat pathway signal sequence</fullName>
    </recommendedName>
</protein>
<organism evidence="4 5">
    <name type="scientific">Aspergillus sclerotioniger CBS 115572</name>
    <dbReference type="NCBI Taxonomy" id="1450535"/>
    <lineage>
        <taxon>Eukaryota</taxon>
        <taxon>Fungi</taxon>
        <taxon>Dikarya</taxon>
        <taxon>Ascomycota</taxon>
        <taxon>Pezizomycotina</taxon>
        <taxon>Eurotiomycetes</taxon>
        <taxon>Eurotiomycetidae</taxon>
        <taxon>Eurotiales</taxon>
        <taxon>Aspergillaceae</taxon>
        <taxon>Aspergillus</taxon>
        <taxon>Aspergillus subgen. Circumdati</taxon>
    </lineage>
</organism>
<dbReference type="AlphaFoldDB" id="A0A317WPQ0"/>
<comment type="pathway">
    <text evidence="1">Mycotoxin biosynthesis.</text>
</comment>
<dbReference type="PANTHER" id="PTHR33365:SF4">
    <property type="entry name" value="CYCLOCHLOROTINE BIOSYNTHESIS PROTEIN O"/>
    <property type="match status" value="1"/>
</dbReference>
<dbReference type="RefSeq" id="XP_025467295.1">
    <property type="nucleotide sequence ID" value="XM_025617206.1"/>
</dbReference>
<keyword evidence="5" id="KW-1185">Reference proteome</keyword>
<comment type="similarity">
    <text evidence="2">Belongs to the ustYa family.</text>
</comment>
<keyword evidence="3" id="KW-0812">Transmembrane</keyword>
<name>A0A317WPQ0_9EURO</name>
<dbReference type="EMBL" id="MSFK01000014">
    <property type="protein sequence ID" value="PWY87087.1"/>
    <property type="molecule type" value="Genomic_DNA"/>
</dbReference>
<dbReference type="GO" id="GO:0043386">
    <property type="term" value="P:mycotoxin biosynthetic process"/>
    <property type="evidence" value="ECO:0007669"/>
    <property type="project" value="InterPro"/>
</dbReference>
<dbReference type="Pfam" id="PF11807">
    <property type="entry name" value="UstYa"/>
    <property type="match status" value="1"/>
</dbReference>
<dbReference type="InterPro" id="IPR021765">
    <property type="entry name" value="UstYa-like"/>
</dbReference>
<dbReference type="GeneID" id="37119349"/>